<gene>
    <name evidence="3" type="ORF">PAQU9191_00063</name>
</gene>
<dbReference type="RefSeq" id="WP_087819267.1">
    <property type="nucleotide sequence ID" value="NZ_FYAH01000001.1"/>
</dbReference>
<dbReference type="AlphaFoldDB" id="A0A1Y6KRN1"/>
<dbReference type="EMBL" id="FYAH01000001">
    <property type="protein sequence ID" value="SMY14849.1"/>
    <property type="molecule type" value="Genomic_DNA"/>
</dbReference>
<keyword evidence="2" id="KW-1133">Transmembrane helix</keyword>
<dbReference type="Pfam" id="PF11169">
    <property type="entry name" value="DUF2956"/>
    <property type="match status" value="1"/>
</dbReference>
<feature type="transmembrane region" description="Helical" evidence="2">
    <location>
        <begin position="95"/>
        <end position="114"/>
    </location>
</feature>
<dbReference type="Proteomes" id="UP000196485">
    <property type="component" value="Unassembled WGS sequence"/>
</dbReference>
<keyword evidence="2" id="KW-0812">Transmembrane</keyword>
<feature type="compositionally biased region" description="Low complexity" evidence="1">
    <location>
        <begin position="72"/>
        <end position="81"/>
    </location>
</feature>
<organism evidence="3 4">
    <name type="scientific">Photobacterium aquimaris</name>
    <dbReference type="NCBI Taxonomy" id="512643"/>
    <lineage>
        <taxon>Bacteria</taxon>
        <taxon>Pseudomonadati</taxon>
        <taxon>Pseudomonadota</taxon>
        <taxon>Gammaproteobacteria</taxon>
        <taxon>Vibrionales</taxon>
        <taxon>Vibrionaceae</taxon>
        <taxon>Photobacterium</taxon>
    </lineage>
</organism>
<evidence type="ECO:0000313" key="3">
    <source>
        <dbReference type="EMBL" id="SMY14849.1"/>
    </source>
</evidence>
<keyword evidence="4" id="KW-1185">Reference proteome</keyword>
<evidence type="ECO:0000313" key="4">
    <source>
        <dbReference type="Proteomes" id="UP000196485"/>
    </source>
</evidence>
<feature type="region of interest" description="Disordered" evidence="1">
    <location>
        <begin position="49"/>
        <end position="81"/>
    </location>
</feature>
<proteinExistence type="predicted"/>
<evidence type="ECO:0000256" key="1">
    <source>
        <dbReference type="SAM" id="MobiDB-lite"/>
    </source>
</evidence>
<evidence type="ECO:0000256" key="2">
    <source>
        <dbReference type="SAM" id="Phobius"/>
    </source>
</evidence>
<dbReference type="InterPro" id="IPR021339">
    <property type="entry name" value="DUF2956"/>
</dbReference>
<name>A0A1Y6KRN1_9GAMM</name>
<accession>A0A1Y6KRN1</accession>
<keyword evidence="2" id="KW-0472">Membrane</keyword>
<evidence type="ECO:0008006" key="5">
    <source>
        <dbReference type="Google" id="ProtNLM"/>
    </source>
</evidence>
<reference evidence="4" key="1">
    <citation type="submission" date="2017-06" db="EMBL/GenBank/DDBJ databases">
        <authorList>
            <person name="Rodrigo-Torres L."/>
            <person name="Arahal R. D."/>
            <person name="Lucena T."/>
        </authorList>
    </citation>
    <scope>NUCLEOTIDE SEQUENCE [LARGE SCALE GENOMIC DNA]</scope>
    <source>
        <strain evidence="4">type strain: CECT 9192</strain>
    </source>
</reference>
<sequence>MTTIKKNTAPSTETQIEALRVAKATQKEGQTKEQTKLIAQGIQKGIEQYKKQQKAKARERDKLKKKNAQSKNNQPQIATTTTPIANPNIIYKQHWLPWAITITSWIGFGIYLIYTRAL</sequence>
<protein>
    <recommendedName>
        <fullName evidence="5">DUF2956 domain-containing protein</fullName>
    </recommendedName>
</protein>